<sequence>MIPLEIVYTTPLASWNPHKIKDFGNNAQLVEASGVRTILPSITGGVGEVRTRYPIAPVHWRGSAVWKELSAYEDSLSQ</sequence>
<reference evidence="1 2" key="1">
    <citation type="journal article" date="2021" name="Elife">
        <title>Chloroplast acquisition without the gene transfer in kleptoplastic sea slugs, Plakobranchus ocellatus.</title>
        <authorList>
            <person name="Maeda T."/>
            <person name="Takahashi S."/>
            <person name="Yoshida T."/>
            <person name="Shimamura S."/>
            <person name="Takaki Y."/>
            <person name="Nagai Y."/>
            <person name="Toyoda A."/>
            <person name="Suzuki Y."/>
            <person name="Arimoto A."/>
            <person name="Ishii H."/>
            <person name="Satoh N."/>
            <person name="Nishiyama T."/>
            <person name="Hasebe M."/>
            <person name="Maruyama T."/>
            <person name="Minagawa J."/>
            <person name="Obokata J."/>
            <person name="Shigenobu S."/>
        </authorList>
    </citation>
    <scope>NUCLEOTIDE SEQUENCE [LARGE SCALE GENOMIC DNA]</scope>
</reference>
<dbReference type="Proteomes" id="UP000762676">
    <property type="component" value="Unassembled WGS sequence"/>
</dbReference>
<evidence type="ECO:0000313" key="2">
    <source>
        <dbReference type="Proteomes" id="UP000762676"/>
    </source>
</evidence>
<gene>
    <name evidence="1" type="ORF">ElyMa_005196600</name>
</gene>
<proteinExistence type="predicted"/>
<comment type="caution">
    <text evidence="1">The sequence shown here is derived from an EMBL/GenBank/DDBJ whole genome shotgun (WGS) entry which is preliminary data.</text>
</comment>
<protein>
    <submittedName>
        <fullName evidence="1">Uncharacterized protein</fullName>
    </submittedName>
</protein>
<dbReference type="AlphaFoldDB" id="A0AAV4JT19"/>
<organism evidence="1 2">
    <name type="scientific">Elysia marginata</name>
    <dbReference type="NCBI Taxonomy" id="1093978"/>
    <lineage>
        <taxon>Eukaryota</taxon>
        <taxon>Metazoa</taxon>
        <taxon>Spiralia</taxon>
        <taxon>Lophotrochozoa</taxon>
        <taxon>Mollusca</taxon>
        <taxon>Gastropoda</taxon>
        <taxon>Heterobranchia</taxon>
        <taxon>Euthyneura</taxon>
        <taxon>Panpulmonata</taxon>
        <taxon>Sacoglossa</taxon>
        <taxon>Placobranchoidea</taxon>
        <taxon>Plakobranchidae</taxon>
        <taxon>Elysia</taxon>
    </lineage>
</organism>
<name>A0AAV4JT19_9GAST</name>
<evidence type="ECO:0000313" key="1">
    <source>
        <dbReference type="EMBL" id="GFS25923.1"/>
    </source>
</evidence>
<accession>A0AAV4JT19</accession>
<keyword evidence="2" id="KW-1185">Reference proteome</keyword>
<dbReference type="EMBL" id="BMAT01010384">
    <property type="protein sequence ID" value="GFS25923.1"/>
    <property type="molecule type" value="Genomic_DNA"/>
</dbReference>